<dbReference type="InterPro" id="IPR019820">
    <property type="entry name" value="Sec-indep_translocase_CS"/>
</dbReference>
<evidence type="ECO:0000313" key="7">
    <source>
        <dbReference type="EMBL" id="ACB43172.1"/>
    </source>
</evidence>
<feature type="transmembrane region" description="Helical" evidence="6">
    <location>
        <begin position="123"/>
        <end position="146"/>
    </location>
</feature>
<feature type="transmembrane region" description="Helical" evidence="6">
    <location>
        <begin position="208"/>
        <end position="225"/>
    </location>
</feature>
<keyword evidence="5 6" id="KW-0472">Membrane</keyword>
<feature type="transmembrane region" description="Helical" evidence="6">
    <location>
        <begin position="174"/>
        <end position="201"/>
    </location>
</feature>
<dbReference type="GO" id="GO:0065002">
    <property type="term" value="P:intracellular protein transmembrane transport"/>
    <property type="evidence" value="ECO:0007669"/>
    <property type="project" value="TreeGrafter"/>
</dbReference>
<reference evidence="7" key="1">
    <citation type="submission" date="2007-08" db="EMBL/GenBank/DDBJ databases">
        <authorList>
            <person name="Gloeckner G."/>
            <person name="Nowack E."/>
            <person name="Melkonian M."/>
        </authorList>
    </citation>
    <scope>NUCLEOTIDE SEQUENCE</scope>
</reference>
<dbReference type="InterPro" id="IPR002033">
    <property type="entry name" value="TatC"/>
</dbReference>
<organism evidence="7">
    <name type="scientific">Paulinella chromatophora</name>
    <dbReference type="NCBI Taxonomy" id="39717"/>
    <lineage>
        <taxon>Eukaryota</taxon>
        <taxon>Sar</taxon>
        <taxon>Rhizaria</taxon>
        <taxon>Cercozoa</taxon>
        <taxon>Imbricatea</taxon>
        <taxon>Silicofilosea</taxon>
        <taxon>Euglyphida</taxon>
        <taxon>Paulinellidae</taxon>
        <taxon>Paulinella</taxon>
    </lineage>
</organism>
<keyword evidence="3 6" id="KW-0812">Transmembrane</keyword>
<comment type="subcellular location">
    <subcellularLocation>
        <location evidence="1">Membrane</location>
        <topology evidence="1">Multi-pass membrane protein</topology>
    </subcellularLocation>
</comment>
<dbReference type="GO" id="GO:0009977">
    <property type="term" value="F:proton motive force dependent protein transmembrane transporter activity"/>
    <property type="evidence" value="ECO:0007669"/>
    <property type="project" value="TreeGrafter"/>
</dbReference>
<evidence type="ECO:0000256" key="4">
    <source>
        <dbReference type="ARBA" id="ARBA00022989"/>
    </source>
</evidence>
<dbReference type="GeneID" id="6482003"/>
<evidence type="ECO:0000256" key="6">
    <source>
        <dbReference type="SAM" id="Phobius"/>
    </source>
</evidence>
<dbReference type="AlphaFoldDB" id="B1X5F3"/>
<keyword evidence="7" id="KW-0934">Plastid</keyword>
<gene>
    <name evidence="7" type="ordered locus">PCC_0757</name>
</gene>
<name>B1X5F3_PAUCH</name>
<feature type="transmembrane region" description="Helical" evidence="6">
    <location>
        <begin position="46"/>
        <end position="64"/>
    </location>
</feature>
<dbReference type="RefSeq" id="YP_002049382.1">
    <property type="nucleotide sequence ID" value="NC_011087.1"/>
</dbReference>
<dbReference type="Pfam" id="PF00902">
    <property type="entry name" value="TatC"/>
    <property type="match status" value="1"/>
</dbReference>
<comment type="similarity">
    <text evidence="2">Belongs to the TatC family.</text>
</comment>
<dbReference type="PRINTS" id="PR01840">
    <property type="entry name" value="TATCFAMILY"/>
</dbReference>
<dbReference type="GO" id="GO:0043953">
    <property type="term" value="P:protein transport by the Tat complex"/>
    <property type="evidence" value="ECO:0007669"/>
    <property type="project" value="TreeGrafter"/>
</dbReference>
<dbReference type="PROSITE" id="PS01218">
    <property type="entry name" value="TATC"/>
    <property type="match status" value="1"/>
</dbReference>
<evidence type="ECO:0000256" key="3">
    <source>
        <dbReference type="ARBA" id="ARBA00022692"/>
    </source>
</evidence>
<dbReference type="PANTHER" id="PTHR30371">
    <property type="entry name" value="SEC-INDEPENDENT PROTEIN TRANSLOCASE PROTEIN TATC"/>
    <property type="match status" value="1"/>
</dbReference>
<dbReference type="HAMAP" id="MF_00902">
    <property type="entry name" value="TatC"/>
    <property type="match status" value="1"/>
</dbReference>
<protein>
    <submittedName>
        <fullName evidence="7">Sec-independent protein translocase TatC</fullName>
    </submittedName>
</protein>
<dbReference type="GO" id="GO:0033281">
    <property type="term" value="C:TAT protein transport complex"/>
    <property type="evidence" value="ECO:0007669"/>
    <property type="project" value="TreeGrafter"/>
</dbReference>
<geneLocation type="organellar chromatophore" evidence="7"/>
<feature type="transmembrane region" description="Helical" evidence="6">
    <location>
        <begin position="84"/>
        <end position="111"/>
    </location>
</feature>
<evidence type="ECO:0000256" key="1">
    <source>
        <dbReference type="ARBA" id="ARBA00004141"/>
    </source>
</evidence>
<dbReference type="NCBIfam" id="TIGR00945">
    <property type="entry name" value="tatC"/>
    <property type="match status" value="1"/>
</dbReference>
<keyword evidence="4 6" id="KW-1133">Transmembrane helix</keyword>
<dbReference type="EMBL" id="CP000815">
    <property type="protein sequence ID" value="ACB43172.1"/>
    <property type="molecule type" value="Genomic_DNA"/>
</dbReference>
<feature type="transmembrane region" description="Helical" evidence="6">
    <location>
        <begin position="231"/>
        <end position="253"/>
    </location>
</feature>
<proteinExistence type="inferred from homology"/>
<sequence>MEDSDLKLMIPSTISSLSLLEDFPDEVEMTIIDHLEELRIRLLRSLLFFLIATIGCFSLVRPLVRILEHPAGNVRFLQLAPGEFLFVSLKVACYAGLVLAVPYLLFELLSFMLPGLNRRERKLVVPSVAGSAILFSAGLIFAWWSLVPAALRFLVSYGADIVEPIWSIERYLDFVLLLMLSTGIAFQLPVLQLLLGVLGLIDFRMMIAAWRWVVLLAALAGAVLTPSTDPITMLLLAGAIITLFVVGVALVAFSEQFRSKEYLKVRS</sequence>
<evidence type="ECO:0000256" key="2">
    <source>
        <dbReference type="ARBA" id="ARBA00008882"/>
    </source>
</evidence>
<dbReference type="PANTHER" id="PTHR30371:SF0">
    <property type="entry name" value="SEC-INDEPENDENT PROTEIN TRANSLOCASE PROTEIN TATC, CHLOROPLASTIC-RELATED"/>
    <property type="match status" value="1"/>
</dbReference>
<accession>B1X5F3</accession>
<evidence type="ECO:0000256" key="5">
    <source>
        <dbReference type="ARBA" id="ARBA00023136"/>
    </source>
</evidence>
<reference evidence="7" key="2">
    <citation type="journal article" date="2008" name="Curr. Biol.">
        <title>Chromatophore genome sequence of Paulinella sheds light on acquisition of photosynthesis by eukaryotes.</title>
        <authorList>
            <person name="Nowack E.C.M."/>
            <person name="Melkonian M."/>
            <person name="Gloeckner G."/>
        </authorList>
    </citation>
    <scope>NUCLEOTIDE SEQUENCE [LARGE SCALE GENOMIC DNA]</scope>
</reference>